<feature type="region of interest" description="Disordered" evidence="2">
    <location>
        <begin position="24"/>
        <end position="231"/>
    </location>
</feature>
<dbReference type="InterPro" id="IPR040150">
    <property type="entry name" value="Iwr1"/>
</dbReference>
<feature type="compositionally biased region" description="Basic and acidic residues" evidence="2">
    <location>
        <begin position="300"/>
        <end position="321"/>
    </location>
</feature>
<dbReference type="EMBL" id="KZ613945">
    <property type="protein sequence ID" value="PMD40360.1"/>
    <property type="molecule type" value="Genomic_DNA"/>
</dbReference>
<feature type="compositionally biased region" description="Acidic residues" evidence="2">
    <location>
        <begin position="423"/>
        <end position="442"/>
    </location>
</feature>
<feature type="compositionally biased region" description="Basic and acidic residues" evidence="2">
    <location>
        <begin position="162"/>
        <end position="180"/>
    </location>
</feature>
<feature type="compositionally biased region" description="Low complexity" evidence="2">
    <location>
        <begin position="204"/>
        <end position="217"/>
    </location>
</feature>
<evidence type="ECO:0000259" key="3">
    <source>
        <dbReference type="Pfam" id="PF08574"/>
    </source>
</evidence>
<dbReference type="GO" id="GO:0005737">
    <property type="term" value="C:cytoplasm"/>
    <property type="evidence" value="ECO:0007669"/>
    <property type="project" value="TreeGrafter"/>
</dbReference>
<sequence>MSLPPATIKIKRKHTDEPVDYLQIHHGDGKRQKVPAGYIFSRQPTDDAPTSSPLVPQPVRRIKQLHRSASSQALGTSTPASSQENLAPATPLSKDVSPTATPPSTPFHQNDAPRRFHMSRSGTPIGNTPTVAGRKRKDATVFIERKRPRSSDGKQQTPQPDEVGHQDTPKRDVSLQDQDKPGPGFAASQPEERPRKKPGLAARSSTPPVRSTTPSKPLAAPIQNVRLPSGVMMPWDVGSDRLAAEMQAYTLEEIGRTMARQEAESAAEASRIAALREKSAPSPLRKNSSKFKPKKPALRYAERHPEEQTEKGHEAMDVDEPHIEDDEDMDDEEYIIDTYVRIPADALETEEQSKNFGLLVLDTQPDIDEFYREEEDSEEEDDDEEEDENAENHYTADYPDEEVASDDEFDRNAYNYRTGNASDLEEYDELDDDDVALSDDEGDSTKYPWKAKPWMKRPEKSILDVDVDKNGEGEV</sequence>
<evidence type="ECO:0000256" key="2">
    <source>
        <dbReference type="SAM" id="MobiDB-lite"/>
    </source>
</evidence>
<accession>A0A2J6RPD4</accession>
<evidence type="ECO:0000256" key="1">
    <source>
        <dbReference type="ARBA" id="ARBA00010218"/>
    </source>
</evidence>
<keyword evidence="5" id="KW-1185">Reference proteome</keyword>
<feature type="domain" description="Transcription factor Iwr1" evidence="3">
    <location>
        <begin position="332"/>
        <end position="402"/>
    </location>
</feature>
<feature type="compositionally biased region" description="Acidic residues" evidence="2">
    <location>
        <begin position="398"/>
        <end position="409"/>
    </location>
</feature>
<dbReference type="Pfam" id="PF08574">
    <property type="entry name" value="Iwr1"/>
    <property type="match status" value="1"/>
</dbReference>
<feature type="compositionally biased region" description="Basic residues" evidence="2">
    <location>
        <begin position="287"/>
        <end position="297"/>
    </location>
</feature>
<dbReference type="Proteomes" id="UP000235786">
    <property type="component" value="Unassembled WGS sequence"/>
</dbReference>
<evidence type="ECO:0000313" key="5">
    <source>
        <dbReference type="Proteomes" id="UP000235786"/>
    </source>
</evidence>
<dbReference type="PANTHER" id="PTHR28063:SF1">
    <property type="entry name" value="RNA POLYMERASE II NUCLEAR LOCALIZATION PROTEIN IWR1"/>
    <property type="match status" value="1"/>
</dbReference>
<feature type="compositionally biased region" description="Acidic residues" evidence="2">
    <location>
        <begin position="365"/>
        <end position="389"/>
    </location>
</feature>
<dbReference type="PANTHER" id="PTHR28063">
    <property type="entry name" value="RNA POLYMERASE II NUCLEAR LOCALIZATION PROTEIN IWR1"/>
    <property type="match status" value="1"/>
</dbReference>
<protein>
    <recommendedName>
        <fullName evidence="3">Transcription factor Iwr1 domain-containing protein</fullName>
    </recommendedName>
</protein>
<organism evidence="4 5">
    <name type="scientific">Hyaloscypha variabilis (strain UAMH 11265 / GT02V1 / F)</name>
    <name type="common">Meliniomyces variabilis</name>
    <dbReference type="NCBI Taxonomy" id="1149755"/>
    <lineage>
        <taxon>Eukaryota</taxon>
        <taxon>Fungi</taxon>
        <taxon>Dikarya</taxon>
        <taxon>Ascomycota</taxon>
        <taxon>Pezizomycotina</taxon>
        <taxon>Leotiomycetes</taxon>
        <taxon>Helotiales</taxon>
        <taxon>Hyaloscyphaceae</taxon>
        <taxon>Hyaloscypha</taxon>
        <taxon>Hyaloscypha variabilis</taxon>
    </lineage>
</organism>
<comment type="similarity">
    <text evidence="1">Belongs to the IWR1/SLC7A6OS family.</text>
</comment>
<dbReference type="AlphaFoldDB" id="A0A2J6RPD4"/>
<reference evidence="4" key="1">
    <citation type="submission" date="2016-04" db="EMBL/GenBank/DDBJ databases">
        <title>A degradative enzymes factory behind the ericoid mycorrhizal symbiosis.</title>
        <authorList>
            <consortium name="DOE Joint Genome Institute"/>
            <person name="Martino E."/>
            <person name="Morin E."/>
            <person name="Grelet G."/>
            <person name="Kuo A."/>
            <person name="Kohler A."/>
            <person name="Daghino S."/>
            <person name="Barry K."/>
            <person name="Choi C."/>
            <person name="Cichocki N."/>
            <person name="Clum A."/>
            <person name="Copeland A."/>
            <person name="Hainaut M."/>
            <person name="Haridas S."/>
            <person name="Labutti K."/>
            <person name="Lindquist E."/>
            <person name="Lipzen A."/>
            <person name="Khouja H.-R."/>
            <person name="Murat C."/>
            <person name="Ohm R."/>
            <person name="Olson A."/>
            <person name="Spatafora J."/>
            <person name="Veneault-Fourrey C."/>
            <person name="Henrissat B."/>
            <person name="Grigoriev I."/>
            <person name="Martin F."/>
            <person name="Perotto S."/>
        </authorList>
    </citation>
    <scope>NUCLEOTIDE SEQUENCE [LARGE SCALE GENOMIC DNA]</scope>
    <source>
        <strain evidence="4">F</strain>
    </source>
</reference>
<dbReference type="GO" id="GO:0006606">
    <property type="term" value="P:protein import into nucleus"/>
    <property type="evidence" value="ECO:0007669"/>
    <property type="project" value="InterPro"/>
</dbReference>
<feature type="compositionally biased region" description="Basic and acidic residues" evidence="2">
    <location>
        <begin position="143"/>
        <end position="152"/>
    </location>
</feature>
<feature type="compositionally biased region" description="Polar residues" evidence="2">
    <location>
        <begin position="120"/>
        <end position="130"/>
    </location>
</feature>
<feature type="region of interest" description="Disordered" evidence="2">
    <location>
        <begin position="352"/>
        <end position="449"/>
    </location>
</feature>
<feature type="region of interest" description="Disordered" evidence="2">
    <location>
        <begin position="276"/>
        <end position="329"/>
    </location>
</feature>
<dbReference type="InterPro" id="IPR013883">
    <property type="entry name" value="TF_Iwr1_dom"/>
</dbReference>
<gene>
    <name evidence="4" type="ORF">L207DRAFT_582568</name>
</gene>
<evidence type="ECO:0000313" key="4">
    <source>
        <dbReference type="EMBL" id="PMD40360.1"/>
    </source>
</evidence>
<proteinExistence type="inferred from homology"/>
<name>A0A2J6RPD4_HYAVF</name>
<feature type="compositionally biased region" description="Polar residues" evidence="2">
    <location>
        <begin position="67"/>
        <end position="85"/>
    </location>
</feature>
<dbReference type="OrthoDB" id="6255506at2759"/>